<feature type="compositionally biased region" description="Polar residues" evidence="1">
    <location>
        <begin position="268"/>
        <end position="286"/>
    </location>
</feature>
<accession>A0A0C9YP33</accession>
<feature type="region of interest" description="Disordered" evidence="1">
    <location>
        <begin position="198"/>
        <end position="286"/>
    </location>
</feature>
<evidence type="ECO:0000256" key="1">
    <source>
        <dbReference type="SAM" id="MobiDB-lite"/>
    </source>
</evidence>
<organism evidence="2 3">
    <name type="scientific">Pisolithus microcarpus 441</name>
    <dbReference type="NCBI Taxonomy" id="765257"/>
    <lineage>
        <taxon>Eukaryota</taxon>
        <taxon>Fungi</taxon>
        <taxon>Dikarya</taxon>
        <taxon>Basidiomycota</taxon>
        <taxon>Agaricomycotina</taxon>
        <taxon>Agaricomycetes</taxon>
        <taxon>Agaricomycetidae</taxon>
        <taxon>Boletales</taxon>
        <taxon>Sclerodermatineae</taxon>
        <taxon>Pisolithaceae</taxon>
        <taxon>Pisolithus</taxon>
    </lineage>
</organism>
<reference evidence="3" key="2">
    <citation type="submission" date="2015-01" db="EMBL/GenBank/DDBJ databases">
        <title>Evolutionary Origins and Diversification of the Mycorrhizal Mutualists.</title>
        <authorList>
            <consortium name="DOE Joint Genome Institute"/>
            <consortium name="Mycorrhizal Genomics Consortium"/>
            <person name="Kohler A."/>
            <person name="Kuo A."/>
            <person name="Nagy L.G."/>
            <person name="Floudas D."/>
            <person name="Copeland A."/>
            <person name="Barry K.W."/>
            <person name="Cichocki N."/>
            <person name="Veneault-Fourrey C."/>
            <person name="LaButti K."/>
            <person name="Lindquist E.A."/>
            <person name="Lipzen A."/>
            <person name="Lundell T."/>
            <person name="Morin E."/>
            <person name="Murat C."/>
            <person name="Riley R."/>
            <person name="Ohm R."/>
            <person name="Sun H."/>
            <person name="Tunlid A."/>
            <person name="Henrissat B."/>
            <person name="Grigoriev I.V."/>
            <person name="Hibbett D.S."/>
            <person name="Martin F."/>
        </authorList>
    </citation>
    <scope>NUCLEOTIDE SEQUENCE [LARGE SCALE GENOMIC DNA]</scope>
    <source>
        <strain evidence="3">441</strain>
    </source>
</reference>
<dbReference type="EMBL" id="KN833806">
    <property type="protein sequence ID" value="KIK18416.1"/>
    <property type="molecule type" value="Genomic_DNA"/>
</dbReference>
<feature type="compositionally biased region" description="Low complexity" evidence="1">
    <location>
        <begin position="242"/>
        <end position="260"/>
    </location>
</feature>
<sequence length="286" mass="32176">MEEACRWSRAPLKPHPEFSGQAWDLPGYLEDVAEHGKAQGITDTLSLGQLAINGAPPRVGRLWTYLVASASIFEQWDWENFKALVTLQYPEIEPIEDVHEYFDEFYAFLQESRRSELSSVPALGAYLHHFQVLFLAMVTWNALKLSHRAQLFLRGLPPQVELEVSRRLTLRYPLFMSDHLWPIEVIVRVTKEVIEDRVGHSPPHLVSKKPSSGLESPKEPAQHSHSPSIGYWPDSPVEHSWSRSGRGSQGSSSLKSPSHSPFEAAPRTSKNTPCPSELALSSSTPH</sequence>
<evidence type="ECO:0000313" key="3">
    <source>
        <dbReference type="Proteomes" id="UP000054018"/>
    </source>
</evidence>
<protein>
    <submittedName>
        <fullName evidence="2">Uncharacterized protein</fullName>
    </submittedName>
</protein>
<gene>
    <name evidence="2" type="ORF">PISMIDRAFT_14397</name>
</gene>
<dbReference type="STRING" id="765257.A0A0C9YP33"/>
<reference evidence="2 3" key="1">
    <citation type="submission" date="2014-04" db="EMBL/GenBank/DDBJ databases">
        <authorList>
            <consortium name="DOE Joint Genome Institute"/>
            <person name="Kuo A."/>
            <person name="Kohler A."/>
            <person name="Costa M.D."/>
            <person name="Nagy L.G."/>
            <person name="Floudas D."/>
            <person name="Copeland A."/>
            <person name="Barry K.W."/>
            <person name="Cichocki N."/>
            <person name="Veneault-Fourrey C."/>
            <person name="LaButti K."/>
            <person name="Lindquist E.A."/>
            <person name="Lipzen A."/>
            <person name="Lundell T."/>
            <person name="Morin E."/>
            <person name="Murat C."/>
            <person name="Sun H."/>
            <person name="Tunlid A."/>
            <person name="Henrissat B."/>
            <person name="Grigoriev I.V."/>
            <person name="Hibbett D.S."/>
            <person name="Martin F."/>
            <person name="Nordberg H.P."/>
            <person name="Cantor M.N."/>
            <person name="Hua S.X."/>
        </authorList>
    </citation>
    <scope>NUCLEOTIDE SEQUENCE [LARGE SCALE GENOMIC DNA]</scope>
    <source>
        <strain evidence="2 3">441</strain>
    </source>
</reference>
<evidence type="ECO:0000313" key="2">
    <source>
        <dbReference type="EMBL" id="KIK18416.1"/>
    </source>
</evidence>
<dbReference type="HOGENOM" id="CLU_973570_0_0_1"/>
<name>A0A0C9YP33_9AGAM</name>
<proteinExistence type="predicted"/>
<dbReference type="Proteomes" id="UP000054018">
    <property type="component" value="Unassembled WGS sequence"/>
</dbReference>
<keyword evidence="3" id="KW-1185">Reference proteome</keyword>
<dbReference type="AlphaFoldDB" id="A0A0C9YP33"/>